<name>A0A845HWY3_9BURK</name>
<reference evidence="1 2" key="1">
    <citation type="submission" date="2019-12" db="EMBL/GenBank/DDBJ databases">
        <title>Novel species isolated from a subtropical stream in China.</title>
        <authorList>
            <person name="Lu H."/>
        </authorList>
    </citation>
    <scope>NUCLEOTIDE SEQUENCE [LARGE SCALE GENOMIC DNA]</scope>
    <source>
        <strain evidence="1 2">FT107W</strain>
    </source>
</reference>
<dbReference type="InterPro" id="IPR015943">
    <property type="entry name" value="WD40/YVTN_repeat-like_dom_sf"/>
</dbReference>
<evidence type="ECO:0000313" key="1">
    <source>
        <dbReference type="EMBL" id="MYN21264.1"/>
    </source>
</evidence>
<organism evidence="1 2">
    <name type="scientific">Duganella vulcania</name>
    <dbReference type="NCBI Taxonomy" id="2692166"/>
    <lineage>
        <taxon>Bacteria</taxon>
        <taxon>Pseudomonadati</taxon>
        <taxon>Pseudomonadota</taxon>
        <taxon>Betaproteobacteria</taxon>
        <taxon>Burkholderiales</taxon>
        <taxon>Oxalobacteraceae</taxon>
        <taxon>Telluria group</taxon>
        <taxon>Duganella</taxon>
    </lineage>
</organism>
<accession>A0A845HWY3</accession>
<proteinExistence type="predicted"/>
<dbReference type="AlphaFoldDB" id="A0A845HWY3"/>
<protein>
    <submittedName>
        <fullName evidence="1">Two-component system sensor protein</fullName>
    </submittedName>
</protein>
<dbReference type="SUPFAM" id="SSF63829">
    <property type="entry name" value="Calcium-dependent phosphotriesterase"/>
    <property type="match status" value="1"/>
</dbReference>
<comment type="caution">
    <text evidence="1">The sequence shown here is derived from an EMBL/GenBank/DDBJ whole genome shotgun (WGS) entry which is preliminary data.</text>
</comment>
<keyword evidence="2" id="KW-1185">Reference proteome</keyword>
<gene>
    <name evidence="1" type="ORF">GTP81_31500</name>
</gene>
<dbReference type="Proteomes" id="UP000484875">
    <property type="component" value="Unassembled WGS sequence"/>
</dbReference>
<evidence type="ECO:0000313" key="2">
    <source>
        <dbReference type="Proteomes" id="UP000484875"/>
    </source>
</evidence>
<dbReference type="Gene3D" id="2.130.10.10">
    <property type="entry name" value="YVTN repeat-like/Quinoprotein amine dehydrogenase"/>
    <property type="match status" value="1"/>
</dbReference>
<sequence>MLLAALRPAAAVAGHARLLSDYSHHAWTAAEGAPAQIQAITQTPDGWLWLSTPNGLYRFDGLNFERREQVGGQKLLSTIVLPLYTAPDGALWVGYRFGGASVFKDGRVRHYGAADGFPPGATYSFARAPDGAMWATTAGG</sequence>
<feature type="non-terminal residue" evidence="1">
    <location>
        <position position="140"/>
    </location>
</feature>
<dbReference type="EMBL" id="WWCV01000201">
    <property type="protein sequence ID" value="MYN21264.1"/>
    <property type="molecule type" value="Genomic_DNA"/>
</dbReference>